<feature type="region of interest" description="Disordered" evidence="2">
    <location>
        <begin position="105"/>
        <end position="139"/>
    </location>
</feature>
<dbReference type="AlphaFoldDB" id="A0AAD1U6M4"/>
<organism evidence="3 4">
    <name type="scientific">Euplotes crassus</name>
    <dbReference type="NCBI Taxonomy" id="5936"/>
    <lineage>
        <taxon>Eukaryota</taxon>
        <taxon>Sar</taxon>
        <taxon>Alveolata</taxon>
        <taxon>Ciliophora</taxon>
        <taxon>Intramacronucleata</taxon>
        <taxon>Spirotrichea</taxon>
        <taxon>Hypotrichia</taxon>
        <taxon>Euplotida</taxon>
        <taxon>Euplotidae</taxon>
        <taxon>Moneuplotes</taxon>
    </lineage>
</organism>
<dbReference type="EMBL" id="CAMPGE010002364">
    <property type="protein sequence ID" value="CAI2361164.1"/>
    <property type="molecule type" value="Genomic_DNA"/>
</dbReference>
<keyword evidence="4" id="KW-1185">Reference proteome</keyword>
<feature type="compositionally biased region" description="Basic residues" evidence="2">
    <location>
        <begin position="235"/>
        <end position="244"/>
    </location>
</feature>
<sequence>MSKDNFEFDFEDDQDLEELGKINIQSEGNPFGQENVYYEGAEKAAIREMQEIEEVDEGTAKQTTNSQKTDSANRYMSKENSQNKQSIGFHPSLNEYDATEIIDKKPSHAHNSRFVGRHGSLSKPKFGNQSFGVGNKPKNMNQEDLISEITELKKSNRKDLDEIKRLKSEQMKIENLYRRYKEQENDIFTAERILTQNDEIRVFNKTNLMPEVNKIKKMLMNKIKSGKPKTSFMSKRVKSSHKGQAKTTKNTNLVCRSCKMMSHHKSDNERFITGAPEDGVTKTIVRIQIKKLKELKASLEEDLSQKEAELGKLRKNNAPETEKSVEKELKKSLNILRGLRKKFVKLSQENGSAYEQDIDPIVKSIDKELNKSRKWRNDDISAVKDQSKHEEVKESIKEEAQEPEEQVMCGKEIENFDTTQDEKELQKKLEELEKELALSDEEFEKRLIDRLKKEIKTSKHKIEKGLKKEYITKQKQIYKSKDEEIRRLQKENDELSSHISRIKILLS</sequence>
<evidence type="ECO:0000256" key="1">
    <source>
        <dbReference type="SAM" id="Coils"/>
    </source>
</evidence>
<keyword evidence="1" id="KW-0175">Coiled coil</keyword>
<comment type="caution">
    <text evidence="3">The sequence shown here is derived from an EMBL/GenBank/DDBJ whole genome shotgun (WGS) entry which is preliminary data.</text>
</comment>
<evidence type="ECO:0000256" key="2">
    <source>
        <dbReference type="SAM" id="MobiDB-lite"/>
    </source>
</evidence>
<feature type="compositionally biased region" description="Polar residues" evidence="2">
    <location>
        <begin position="60"/>
        <end position="86"/>
    </location>
</feature>
<proteinExistence type="predicted"/>
<feature type="region of interest" description="Disordered" evidence="2">
    <location>
        <begin position="225"/>
        <end position="249"/>
    </location>
</feature>
<accession>A0AAD1U6M4</accession>
<feature type="compositionally biased region" description="Polar residues" evidence="2">
    <location>
        <begin position="127"/>
        <end position="139"/>
    </location>
</feature>
<feature type="coiled-coil region" evidence="1">
    <location>
        <begin position="149"/>
        <end position="193"/>
    </location>
</feature>
<feature type="region of interest" description="Disordered" evidence="2">
    <location>
        <begin position="54"/>
        <end position="91"/>
    </location>
</feature>
<evidence type="ECO:0000313" key="3">
    <source>
        <dbReference type="EMBL" id="CAI2361164.1"/>
    </source>
</evidence>
<evidence type="ECO:0000313" key="4">
    <source>
        <dbReference type="Proteomes" id="UP001295684"/>
    </source>
</evidence>
<name>A0AAD1U6M4_EUPCR</name>
<feature type="region of interest" description="Disordered" evidence="2">
    <location>
        <begin position="382"/>
        <end position="406"/>
    </location>
</feature>
<dbReference type="Proteomes" id="UP001295684">
    <property type="component" value="Unassembled WGS sequence"/>
</dbReference>
<gene>
    <name evidence="3" type="ORF">ECRASSUSDP1_LOCUS2474</name>
</gene>
<feature type="coiled-coil region" evidence="1">
    <location>
        <begin position="282"/>
        <end position="316"/>
    </location>
</feature>
<feature type="coiled-coil region" evidence="1">
    <location>
        <begin position="415"/>
        <end position="505"/>
    </location>
</feature>
<reference evidence="3" key="1">
    <citation type="submission" date="2023-07" db="EMBL/GenBank/DDBJ databases">
        <authorList>
            <consortium name="AG Swart"/>
            <person name="Singh M."/>
            <person name="Singh A."/>
            <person name="Seah K."/>
            <person name="Emmerich C."/>
        </authorList>
    </citation>
    <scope>NUCLEOTIDE SEQUENCE</scope>
    <source>
        <strain evidence="3">DP1</strain>
    </source>
</reference>
<feature type="compositionally biased region" description="Basic and acidic residues" evidence="2">
    <location>
        <begin position="382"/>
        <end position="400"/>
    </location>
</feature>
<protein>
    <submittedName>
        <fullName evidence="3">Uncharacterized protein</fullName>
    </submittedName>
</protein>